<dbReference type="PANTHER" id="PTHR43128">
    <property type="entry name" value="L-2-HYDROXYCARBOXYLATE DEHYDROGENASE (NAD(P)(+))"/>
    <property type="match status" value="1"/>
</dbReference>
<evidence type="ECO:0000259" key="6">
    <source>
        <dbReference type="Pfam" id="PF02866"/>
    </source>
</evidence>
<evidence type="ECO:0000256" key="2">
    <source>
        <dbReference type="PIRSR" id="PIRSR000102-1"/>
    </source>
</evidence>
<dbReference type="Gene3D" id="3.40.50.720">
    <property type="entry name" value="NAD(P)-binding Rossmann-like Domain"/>
    <property type="match status" value="1"/>
</dbReference>
<dbReference type="Pfam" id="PF02866">
    <property type="entry name" value="Ldh_1_C"/>
    <property type="match status" value="1"/>
</dbReference>
<evidence type="ECO:0000256" key="4">
    <source>
        <dbReference type="RuleBase" id="RU003369"/>
    </source>
</evidence>
<reference evidence="7 8" key="2">
    <citation type="submission" date="2010-03" db="EMBL/GenBank/DDBJ databases">
        <authorList>
            <person name="Pajon A."/>
        </authorList>
    </citation>
    <scope>NUCLEOTIDE SEQUENCE [LARGE SCALE GENOMIC DNA]</scope>
    <source>
        <strain evidence="7 8">SGP1</strain>
    </source>
</reference>
<dbReference type="EMBL" id="FP929056">
    <property type="protein sequence ID" value="CBL28700.1"/>
    <property type="molecule type" value="Genomic_DNA"/>
</dbReference>
<sequence>MQGKKRTVGIIGIGHVGAHVAYSLAVQGIADEIILVDRERKKADCEAQDVMDSVCYLPHRVEVRSGDFPDLKDCDVLVNSAGHIQLLATGNKSRLEEMDFTIRAVNGYVDRVMESGFDGVVINVTNPCDVVAWRFAELSGLPRGRVFGTGTGLDTARLRSALARQTGVDHKSICAYVMGEHGASQMVPWSSVSFGGRPLAEWERTDERFRFDREAIRKEARDAGWVVFSGKQCTEYGICSTAARMASVVLLDEKQILPVTTRLEGEYGESGIFIGVPAVVGAGGAEQVVEVPMSAEELAEFKGCCDDVRANMAHALEVR</sequence>
<feature type="binding site" evidence="3">
    <location>
        <position position="37"/>
    </location>
    <ligand>
        <name>NAD(+)</name>
        <dbReference type="ChEBI" id="CHEBI:57540"/>
    </ligand>
</feature>
<dbReference type="Proteomes" id="UP000008957">
    <property type="component" value="Chromosome"/>
</dbReference>
<feature type="domain" description="Lactate/malate dehydrogenase C-terminal" evidence="6">
    <location>
        <begin position="151"/>
        <end position="316"/>
    </location>
</feature>
<accession>A0AB94IYA8</accession>
<keyword evidence="8" id="KW-1185">Reference proteome</keyword>
<dbReference type="PRINTS" id="PR00086">
    <property type="entry name" value="LLDHDRGNASE"/>
</dbReference>
<feature type="binding site" evidence="3">
    <location>
        <begin position="124"/>
        <end position="126"/>
    </location>
    <ligand>
        <name>NAD(+)</name>
        <dbReference type="ChEBI" id="CHEBI:57540"/>
    </ligand>
</feature>
<dbReference type="SUPFAM" id="SSF51735">
    <property type="entry name" value="NAD(P)-binding Rossmann-fold domains"/>
    <property type="match status" value="1"/>
</dbReference>
<organism evidence="7 8">
    <name type="scientific">Fretibacterium fastidiosum</name>
    <dbReference type="NCBI Taxonomy" id="651822"/>
    <lineage>
        <taxon>Bacteria</taxon>
        <taxon>Thermotogati</taxon>
        <taxon>Synergistota</taxon>
        <taxon>Synergistia</taxon>
        <taxon>Synergistales</taxon>
        <taxon>Aminobacteriaceae</taxon>
        <taxon>Fretibacterium</taxon>
    </lineage>
</organism>
<evidence type="ECO:0000313" key="8">
    <source>
        <dbReference type="Proteomes" id="UP000008957"/>
    </source>
</evidence>
<dbReference type="CDD" id="cd05291">
    <property type="entry name" value="HicDH_like"/>
    <property type="match status" value="1"/>
</dbReference>
<dbReference type="KEGG" id="sbr:SY1_18390"/>
<dbReference type="PANTHER" id="PTHR43128:SF31">
    <property type="entry name" value="L-LACTATE DEHYDROGENASE"/>
    <property type="match status" value="1"/>
</dbReference>
<dbReference type="SUPFAM" id="SSF56327">
    <property type="entry name" value="LDH C-terminal domain-like"/>
    <property type="match status" value="1"/>
</dbReference>
<feature type="active site" description="Proton acceptor" evidence="2">
    <location>
        <position position="181"/>
    </location>
</feature>
<dbReference type="InterPro" id="IPR001236">
    <property type="entry name" value="Lactate/malate_DH_N"/>
</dbReference>
<name>A0AB94IYA8_9BACT</name>
<dbReference type="GO" id="GO:0006089">
    <property type="term" value="P:lactate metabolic process"/>
    <property type="evidence" value="ECO:0007669"/>
    <property type="project" value="TreeGrafter"/>
</dbReference>
<evidence type="ECO:0000313" key="7">
    <source>
        <dbReference type="EMBL" id="CBL28700.1"/>
    </source>
</evidence>
<evidence type="ECO:0000256" key="1">
    <source>
        <dbReference type="ARBA" id="ARBA00016495"/>
    </source>
</evidence>
<dbReference type="InterPro" id="IPR036291">
    <property type="entry name" value="NAD(P)-bd_dom_sf"/>
</dbReference>
<gene>
    <name evidence="7" type="ORF">SY1_18390</name>
</gene>
<dbReference type="PIRSF" id="PIRSF000102">
    <property type="entry name" value="Lac_mal_DH"/>
    <property type="match status" value="1"/>
</dbReference>
<dbReference type="InterPro" id="IPR015955">
    <property type="entry name" value="Lactate_DH/Glyco_Ohase_4_C"/>
</dbReference>
<evidence type="ECO:0000256" key="3">
    <source>
        <dbReference type="PIRSR" id="PIRSR000102-3"/>
    </source>
</evidence>
<evidence type="ECO:0000259" key="5">
    <source>
        <dbReference type="Pfam" id="PF00056"/>
    </source>
</evidence>
<keyword evidence="4 7" id="KW-0560">Oxidoreductase</keyword>
<keyword evidence="3" id="KW-0520">NAD</keyword>
<dbReference type="InterPro" id="IPR001557">
    <property type="entry name" value="L-lactate/malate_DH"/>
</dbReference>
<feature type="domain" description="Lactate/malate dehydrogenase N-terminal" evidence="5">
    <location>
        <begin position="8"/>
        <end position="148"/>
    </location>
</feature>
<reference evidence="8" key="1">
    <citation type="submission" date="2010-03" db="EMBL/GenBank/DDBJ databases">
        <title>The genome sequence of Synergistetes sp. SGP1.</title>
        <authorList>
            <consortium name="metaHIT consortium -- http://www.metahit.eu/"/>
            <person name="Pajon A."/>
            <person name="Turner K."/>
            <person name="Parkhill J."/>
            <person name="Wade W."/>
            <person name="Vartoukian S."/>
        </authorList>
    </citation>
    <scope>NUCLEOTIDE SEQUENCE [LARGE SCALE GENOMIC DNA]</scope>
    <source>
        <strain evidence="8">SGP1</strain>
    </source>
</reference>
<proteinExistence type="inferred from homology"/>
<dbReference type="AlphaFoldDB" id="A0AB94IYA8"/>
<dbReference type="InterPro" id="IPR022383">
    <property type="entry name" value="Lactate/malate_DH_C"/>
</dbReference>
<dbReference type="GO" id="GO:0004459">
    <property type="term" value="F:L-lactate dehydrogenase (NAD+) activity"/>
    <property type="evidence" value="ECO:0007669"/>
    <property type="project" value="TreeGrafter"/>
</dbReference>
<protein>
    <recommendedName>
        <fullName evidence="1">L-lactate dehydrogenase</fullName>
    </recommendedName>
</protein>
<feature type="binding site" evidence="3">
    <location>
        <begin position="12"/>
        <end position="17"/>
    </location>
    <ligand>
        <name>NAD(+)</name>
        <dbReference type="ChEBI" id="CHEBI:57540"/>
    </ligand>
</feature>
<dbReference type="RefSeq" id="WP_015556847.1">
    <property type="nucleotide sequence ID" value="NC_021038.1"/>
</dbReference>
<comment type="similarity">
    <text evidence="4">Belongs to the LDH/MDH superfamily.</text>
</comment>
<dbReference type="Gene3D" id="3.90.110.10">
    <property type="entry name" value="Lactate dehydrogenase/glycoside hydrolase, family 4, C-terminal"/>
    <property type="match status" value="1"/>
</dbReference>
<dbReference type="Pfam" id="PF00056">
    <property type="entry name" value="Ldh_1_N"/>
    <property type="match status" value="1"/>
</dbReference>